<feature type="compositionally biased region" description="Low complexity" evidence="1">
    <location>
        <begin position="125"/>
        <end position="162"/>
    </location>
</feature>
<evidence type="ECO:0000256" key="2">
    <source>
        <dbReference type="SAM" id="SignalP"/>
    </source>
</evidence>
<feature type="compositionally biased region" description="Pro residues" evidence="1">
    <location>
        <begin position="163"/>
        <end position="172"/>
    </location>
</feature>
<reference evidence="4" key="1">
    <citation type="submission" date="2016-06" db="EMBL/GenBank/DDBJ databases">
        <authorList>
            <person name="Varghese N."/>
            <person name="Submissions Spin"/>
        </authorList>
    </citation>
    <scope>NUCLEOTIDE SEQUENCE [LARGE SCALE GENOMIC DNA]</scope>
    <source>
        <strain evidence="4">DSM 43819</strain>
    </source>
</reference>
<feature type="region of interest" description="Disordered" evidence="1">
    <location>
        <begin position="220"/>
        <end position="241"/>
    </location>
</feature>
<dbReference type="AlphaFoldDB" id="A0A1C5GK59"/>
<gene>
    <name evidence="3" type="ORF">GA0070613_0002</name>
</gene>
<feature type="region of interest" description="Disordered" evidence="1">
    <location>
        <begin position="83"/>
        <end position="174"/>
    </location>
</feature>
<organism evidence="3 4">
    <name type="scientific">Micromonospora inositola</name>
    <dbReference type="NCBI Taxonomy" id="47865"/>
    <lineage>
        <taxon>Bacteria</taxon>
        <taxon>Bacillati</taxon>
        <taxon>Actinomycetota</taxon>
        <taxon>Actinomycetes</taxon>
        <taxon>Micromonosporales</taxon>
        <taxon>Micromonosporaceae</taxon>
        <taxon>Micromonospora</taxon>
    </lineage>
</organism>
<dbReference type="Proteomes" id="UP000198221">
    <property type="component" value="Chromosome I"/>
</dbReference>
<dbReference type="EMBL" id="LT607754">
    <property type="protein sequence ID" value="SCG34153.1"/>
    <property type="molecule type" value="Genomic_DNA"/>
</dbReference>
<keyword evidence="4" id="KW-1185">Reference proteome</keyword>
<feature type="compositionally biased region" description="Low complexity" evidence="1">
    <location>
        <begin position="86"/>
        <end position="115"/>
    </location>
</feature>
<keyword evidence="2" id="KW-0732">Signal</keyword>
<sequence>MTRTLRWAATLLAAVTATTTLTAAPAHAETYSAALRTAVANLPVATEVRTGYDRRLFPLWIDADGDGCNTRYEVLIAEATTKPSVAPAAPCPAAAGTPTTTTPTGPSPATSTSTTWFPLPKRGIPAPATGPPAAASPTPTTSATPAPWSPSPTTSTRPRATRTPPPGCPPTARPACRYIQRMGRHQNPLAAHRRHRREERPDQLGELLLQRHHHRRPRLLTTTGKGGAAPCVPRRPSPRRRPTLVAALAVGADGTHARYPGTSGRS</sequence>
<proteinExistence type="predicted"/>
<name>A0A1C5GK59_9ACTN</name>
<protein>
    <submittedName>
        <fullName evidence="3">Uncharacterized protein</fullName>
    </submittedName>
</protein>
<feature type="chain" id="PRO_5008716744" evidence="2">
    <location>
        <begin position="29"/>
        <end position="266"/>
    </location>
</feature>
<evidence type="ECO:0000313" key="3">
    <source>
        <dbReference type="EMBL" id="SCG34153.1"/>
    </source>
</evidence>
<evidence type="ECO:0000256" key="1">
    <source>
        <dbReference type="SAM" id="MobiDB-lite"/>
    </source>
</evidence>
<accession>A0A1C5GK59</accession>
<feature type="signal peptide" evidence="2">
    <location>
        <begin position="1"/>
        <end position="28"/>
    </location>
</feature>
<evidence type="ECO:0000313" key="4">
    <source>
        <dbReference type="Proteomes" id="UP000198221"/>
    </source>
</evidence>